<dbReference type="CDD" id="cd09212">
    <property type="entry name" value="PUB"/>
    <property type="match status" value="1"/>
</dbReference>
<dbReference type="Gene3D" id="1.20.58.2190">
    <property type="match status" value="1"/>
</dbReference>
<evidence type="ECO:0000259" key="2">
    <source>
        <dbReference type="Pfam" id="PF09409"/>
    </source>
</evidence>
<comment type="caution">
    <text evidence="3">The sequence shown here is derived from an EMBL/GenBank/DDBJ whole genome shotgun (WGS) entry which is preliminary data.</text>
</comment>
<evidence type="ECO:0000313" key="4">
    <source>
        <dbReference type="Proteomes" id="UP001516023"/>
    </source>
</evidence>
<keyword evidence="4" id="KW-1185">Reference proteome</keyword>
<dbReference type="Proteomes" id="UP001516023">
    <property type="component" value="Unassembled WGS sequence"/>
</dbReference>
<feature type="region of interest" description="Disordered" evidence="1">
    <location>
        <begin position="119"/>
        <end position="216"/>
    </location>
</feature>
<accession>A0ABD3PQR5</accession>
<proteinExistence type="predicted"/>
<dbReference type="InterPro" id="IPR018997">
    <property type="entry name" value="PUB_domain"/>
</dbReference>
<dbReference type="InterPro" id="IPR036339">
    <property type="entry name" value="PUB-like_dom_sf"/>
</dbReference>
<sequence length="216" mass="24054">MSLPNAPGTHLQNLILDDKSTSAQKLSCLKTLRIVLKNLVDPIKASDPKYRQIKLSKVASRFDPCPSSMEYLQAIGFALAEEDGEDVLRISNVNSSDMEASLFELNAAIDIVSPNDDLEEKKSELDRTSSTLSASSSVASSTGGRMSEKQKARMLMEKKRMEEAEEAKKARQKTRDQIRQDKYVRENDENWTSKQSAACVKSGTGISTFRDKYGEH</sequence>
<dbReference type="EMBL" id="JABMIG020000134">
    <property type="protein sequence ID" value="KAL3790046.1"/>
    <property type="molecule type" value="Genomic_DNA"/>
</dbReference>
<dbReference type="Pfam" id="PF09409">
    <property type="entry name" value="PUB"/>
    <property type="match status" value="1"/>
</dbReference>
<evidence type="ECO:0000256" key="1">
    <source>
        <dbReference type="SAM" id="MobiDB-lite"/>
    </source>
</evidence>
<feature type="compositionally biased region" description="Basic and acidic residues" evidence="1">
    <location>
        <begin position="146"/>
        <end position="188"/>
    </location>
</feature>
<dbReference type="AlphaFoldDB" id="A0ABD3PQR5"/>
<dbReference type="SUPFAM" id="SSF143503">
    <property type="entry name" value="PUG domain-like"/>
    <property type="match status" value="1"/>
</dbReference>
<protein>
    <recommendedName>
        <fullName evidence="2">PUB domain-containing protein</fullName>
    </recommendedName>
</protein>
<name>A0ABD3PQR5_9STRA</name>
<feature type="compositionally biased region" description="Low complexity" evidence="1">
    <location>
        <begin position="128"/>
        <end position="142"/>
    </location>
</feature>
<evidence type="ECO:0000313" key="3">
    <source>
        <dbReference type="EMBL" id="KAL3790046.1"/>
    </source>
</evidence>
<gene>
    <name evidence="3" type="ORF">HJC23_011402</name>
</gene>
<reference evidence="3 4" key="1">
    <citation type="journal article" date="2020" name="G3 (Bethesda)">
        <title>Improved Reference Genome for Cyclotella cryptica CCMP332, a Model for Cell Wall Morphogenesis, Salinity Adaptation, and Lipid Production in Diatoms (Bacillariophyta).</title>
        <authorList>
            <person name="Roberts W.R."/>
            <person name="Downey K.M."/>
            <person name="Ruck E.C."/>
            <person name="Traller J.C."/>
            <person name="Alverson A.J."/>
        </authorList>
    </citation>
    <scope>NUCLEOTIDE SEQUENCE [LARGE SCALE GENOMIC DNA]</scope>
    <source>
        <strain evidence="3 4">CCMP332</strain>
    </source>
</reference>
<feature type="domain" description="PUB" evidence="2">
    <location>
        <begin position="25"/>
        <end position="97"/>
    </location>
</feature>
<organism evidence="3 4">
    <name type="scientific">Cyclotella cryptica</name>
    <dbReference type="NCBI Taxonomy" id="29204"/>
    <lineage>
        <taxon>Eukaryota</taxon>
        <taxon>Sar</taxon>
        <taxon>Stramenopiles</taxon>
        <taxon>Ochrophyta</taxon>
        <taxon>Bacillariophyta</taxon>
        <taxon>Coscinodiscophyceae</taxon>
        <taxon>Thalassiosirophycidae</taxon>
        <taxon>Stephanodiscales</taxon>
        <taxon>Stephanodiscaceae</taxon>
        <taxon>Cyclotella</taxon>
    </lineage>
</organism>